<protein>
    <submittedName>
        <fullName evidence="2">Uncharacterized protein</fullName>
    </submittedName>
</protein>
<sequence>MTLLAELFEQLEAGLEEGDQRQTAAQVGVVEAATQAPAINDYQTAPDPSQAMTASPAVPTPAPAAERPAEARRNAWTITRGEKPVCTICGAPMTRAEALAEARWRWPDADILEN</sequence>
<dbReference type="Proteomes" id="UP000295169">
    <property type="component" value="Unassembled WGS sequence"/>
</dbReference>
<dbReference type="EMBL" id="SMMU01000022">
    <property type="protein sequence ID" value="TCL28180.1"/>
    <property type="molecule type" value="Genomic_DNA"/>
</dbReference>
<gene>
    <name evidence="2" type="ORF">EV691_12265</name>
</gene>
<name>A0A4R1PK91_9GAMM</name>
<evidence type="ECO:0000256" key="1">
    <source>
        <dbReference type="SAM" id="MobiDB-lite"/>
    </source>
</evidence>
<comment type="caution">
    <text evidence="2">The sequence shown here is derived from an EMBL/GenBank/DDBJ whole genome shotgun (WGS) entry which is preliminary data.</text>
</comment>
<organism evidence="2 3">
    <name type="scientific">Azotobacter chroococcum</name>
    <dbReference type="NCBI Taxonomy" id="353"/>
    <lineage>
        <taxon>Bacteria</taxon>
        <taxon>Pseudomonadati</taxon>
        <taxon>Pseudomonadota</taxon>
        <taxon>Gammaproteobacteria</taxon>
        <taxon>Pseudomonadales</taxon>
        <taxon>Pseudomonadaceae</taxon>
        <taxon>Azotobacter</taxon>
    </lineage>
</organism>
<reference evidence="2 3" key="1">
    <citation type="submission" date="2019-03" db="EMBL/GenBank/DDBJ databases">
        <title>Genomic Encyclopedia of Type Strains, Phase IV (KMG-IV): sequencing the most valuable type-strain genomes for metagenomic binning, comparative biology and taxonomic classification.</title>
        <authorList>
            <person name="Goeker M."/>
        </authorList>
    </citation>
    <scope>NUCLEOTIDE SEQUENCE [LARGE SCALE GENOMIC DNA]</scope>
    <source>
        <strain evidence="2 3">DSM 2286</strain>
    </source>
</reference>
<dbReference type="AlphaFoldDB" id="A0A4R1PK91"/>
<proteinExistence type="predicted"/>
<dbReference type="RefSeq" id="WP_131298471.1">
    <property type="nucleotide sequence ID" value="NZ_JBHLST010000110.1"/>
</dbReference>
<feature type="region of interest" description="Disordered" evidence="1">
    <location>
        <begin position="41"/>
        <end position="76"/>
    </location>
</feature>
<accession>A0A4R1PK91</accession>
<evidence type="ECO:0000313" key="3">
    <source>
        <dbReference type="Proteomes" id="UP000295169"/>
    </source>
</evidence>
<evidence type="ECO:0000313" key="2">
    <source>
        <dbReference type="EMBL" id="TCL28180.1"/>
    </source>
</evidence>